<protein>
    <recommendedName>
        <fullName evidence="2">Transposable element P transposase-like RNase H domain-containing protein</fullName>
    </recommendedName>
</protein>
<reference evidence="3 4" key="1">
    <citation type="journal article" date="2008" name="Nature">
        <title>The genome of the model beetle and pest Tribolium castaneum.</title>
        <authorList>
            <consortium name="Tribolium Genome Sequencing Consortium"/>
            <person name="Richards S."/>
            <person name="Gibbs R.A."/>
            <person name="Weinstock G.M."/>
            <person name="Brown S.J."/>
            <person name="Denell R."/>
            <person name="Beeman R.W."/>
            <person name="Gibbs R."/>
            <person name="Beeman R.W."/>
            <person name="Brown S.J."/>
            <person name="Bucher G."/>
            <person name="Friedrich M."/>
            <person name="Grimmelikhuijzen C.J."/>
            <person name="Klingler M."/>
            <person name="Lorenzen M."/>
            <person name="Richards S."/>
            <person name="Roth S."/>
            <person name="Schroder R."/>
            <person name="Tautz D."/>
            <person name="Zdobnov E.M."/>
            <person name="Muzny D."/>
            <person name="Gibbs R.A."/>
            <person name="Weinstock G.M."/>
            <person name="Attaway T."/>
            <person name="Bell S."/>
            <person name="Buhay C.J."/>
            <person name="Chandrabose M.N."/>
            <person name="Chavez D."/>
            <person name="Clerk-Blankenburg K.P."/>
            <person name="Cree A."/>
            <person name="Dao M."/>
            <person name="Davis C."/>
            <person name="Chacko J."/>
            <person name="Dinh H."/>
            <person name="Dugan-Rocha S."/>
            <person name="Fowler G."/>
            <person name="Garner T.T."/>
            <person name="Garnes J."/>
            <person name="Gnirke A."/>
            <person name="Hawes A."/>
            <person name="Hernandez J."/>
            <person name="Hines S."/>
            <person name="Holder M."/>
            <person name="Hume J."/>
            <person name="Jhangiani S.N."/>
            <person name="Joshi V."/>
            <person name="Khan Z.M."/>
            <person name="Jackson L."/>
            <person name="Kovar C."/>
            <person name="Kowis A."/>
            <person name="Lee S."/>
            <person name="Lewis L.R."/>
            <person name="Margolis J."/>
            <person name="Morgan M."/>
            <person name="Nazareth L.V."/>
            <person name="Nguyen N."/>
            <person name="Okwuonu G."/>
            <person name="Parker D."/>
            <person name="Richards S."/>
            <person name="Ruiz S.J."/>
            <person name="Santibanez J."/>
            <person name="Savard J."/>
            <person name="Scherer S.E."/>
            <person name="Schneider B."/>
            <person name="Sodergren E."/>
            <person name="Tautz D."/>
            <person name="Vattahil S."/>
            <person name="Villasana D."/>
            <person name="White C.S."/>
            <person name="Wright R."/>
            <person name="Park Y."/>
            <person name="Beeman R.W."/>
            <person name="Lord J."/>
            <person name="Oppert B."/>
            <person name="Lorenzen M."/>
            <person name="Brown S."/>
            <person name="Wang L."/>
            <person name="Savard J."/>
            <person name="Tautz D."/>
            <person name="Richards S."/>
            <person name="Weinstock G."/>
            <person name="Gibbs R.A."/>
            <person name="Liu Y."/>
            <person name="Worley K."/>
            <person name="Weinstock G."/>
            <person name="Elsik C.G."/>
            <person name="Reese J.T."/>
            <person name="Elhaik E."/>
            <person name="Landan G."/>
            <person name="Graur D."/>
            <person name="Arensburger P."/>
            <person name="Atkinson P."/>
            <person name="Beeman R.W."/>
            <person name="Beidler J."/>
            <person name="Brown S.J."/>
            <person name="Demuth J.P."/>
            <person name="Drury D.W."/>
            <person name="Du Y.Z."/>
            <person name="Fujiwara H."/>
            <person name="Lorenzen M."/>
            <person name="Maselli V."/>
            <person name="Osanai M."/>
            <person name="Park Y."/>
            <person name="Robertson H.M."/>
            <person name="Tu Z."/>
            <person name="Wang J.J."/>
            <person name="Wang S."/>
            <person name="Richards S."/>
            <person name="Song H."/>
            <person name="Zhang L."/>
            <person name="Sodergren E."/>
            <person name="Werner D."/>
            <person name="Stanke M."/>
            <person name="Morgenstern B."/>
            <person name="Solovyev V."/>
            <person name="Kosarev P."/>
            <person name="Brown G."/>
            <person name="Chen H.C."/>
            <person name="Ermolaeva O."/>
            <person name="Hlavina W."/>
            <person name="Kapustin Y."/>
            <person name="Kiryutin B."/>
            <person name="Kitts P."/>
            <person name="Maglott D."/>
            <person name="Pruitt K."/>
            <person name="Sapojnikov V."/>
            <person name="Souvorov A."/>
            <person name="Mackey A.J."/>
            <person name="Waterhouse R.M."/>
            <person name="Wyder S."/>
            <person name="Zdobnov E.M."/>
            <person name="Zdobnov E.M."/>
            <person name="Wyder S."/>
            <person name="Kriventseva E.V."/>
            <person name="Kadowaki T."/>
            <person name="Bork P."/>
            <person name="Aranda M."/>
            <person name="Bao R."/>
            <person name="Beermann A."/>
            <person name="Berns N."/>
            <person name="Bolognesi R."/>
            <person name="Bonneton F."/>
            <person name="Bopp D."/>
            <person name="Brown S.J."/>
            <person name="Bucher G."/>
            <person name="Butts T."/>
            <person name="Chaumot A."/>
            <person name="Denell R.E."/>
            <person name="Ferrier D.E."/>
            <person name="Friedrich M."/>
            <person name="Gordon C.M."/>
            <person name="Jindra M."/>
            <person name="Klingler M."/>
            <person name="Lan Q."/>
            <person name="Lattorff H.M."/>
            <person name="Laudet V."/>
            <person name="von Levetsow C."/>
            <person name="Liu Z."/>
            <person name="Lutz R."/>
            <person name="Lynch J.A."/>
            <person name="da Fonseca R.N."/>
            <person name="Posnien N."/>
            <person name="Reuter R."/>
            <person name="Roth S."/>
            <person name="Savard J."/>
            <person name="Schinko J.B."/>
            <person name="Schmitt C."/>
            <person name="Schoppmeier M."/>
            <person name="Schroder R."/>
            <person name="Shippy T.D."/>
            <person name="Simonnet F."/>
            <person name="Marques-Souza H."/>
            <person name="Tautz D."/>
            <person name="Tomoyasu Y."/>
            <person name="Trauner J."/>
            <person name="Van der Zee M."/>
            <person name="Vervoort M."/>
            <person name="Wittkopp N."/>
            <person name="Wimmer E.A."/>
            <person name="Yang X."/>
            <person name="Jones A.K."/>
            <person name="Sattelle D.B."/>
            <person name="Ebert P.R."/>
            <person name="Nelson D."/>
            <person name="Scott J.G."/>
            <person name="Beeman R.W."/>
            <person name="Muthukrishnan S."/>
            <person name="Kramer K.J."/>
            <person name="Arakane Y."/>
            <person name="Beeman R.W."/>
            <person name="Zhu Q."/>
            <person name="Hogenkamp D."/>
            <person name="Dixit R."/>
            <person name="Oppert B."/>
            <person name="Jiang H."/>
            <person name="Zou Z."/>
            <person name="Marshall J."/>
            <person name="Elpidina E."/>
            <person name="Vinokurov K."/>
            <person name="Oppert C."/>
            <person name="Zou Z."/>
            <person name="Evans J."/>
            <person name="Lu Z."/>
            <person name="Zhao P."/>
            <person name="Sumathipala N."/>
            <person name="Altincicek B."/>
            <person name="Vilcinskas A."/>
            <person name="Williams M."/>
            <person name="Hultmark D."/>
            <person name="Hetru C."/>
            <person name="Jiang H."/>
            <person name="Grimmelikhuijzen C.J."/>
            <person name="Hauser F."/>
            <person name="Cazzamali G."/>
            <person name="Williamson M."/>
            <person name="Park Y."/>
            <person name="Li B."/>
            <person name="Tanaka Y."/>
            <person name="Predel R."/>
            <person name="Neupert S."/>
            <person name="Schachtner J."/>
            <person name="Verleyen P."/>
            <person name="Raible F."/>
            <person name="Bork P."/>
            <person name="Friedrich M."/>
            <person name="Walden K.K."/>
            <person name="Robertson H.M."/>
            <person name="Angeli S."/>
            <person name="Foret S."/>
            <person name="Bucher G."/>
            <person name="Schuetz S."/>
            <person name="Maleszka R."/>
            <person name="Wimmer E.A."/>
            <person name="Beeman R.W."/>
            <person name="Lorenzen M."/>
            <person name="Tomoyasu Y."/>
            <person name="Miller S.C."/>
            <person name="Grossmann D."/>
            <person name="Bucher G."/>
        </authorList>
    </citation>
    <scope>NUCLEOTIDE SEQUENCE [LARGE SCALE GENOMIC DNA]</scope>
    <source>
        <strain evidence="3 4">Georgia GA2</strain>
    </source>
</reference>
<gene>
    <name evidence="3" type="primary">AUGUSTUS-3.0.2_02756</name>
    <name evidence="3" type="ORF">TcasGA2_TC002756</name>
</gene>
<dbReference type="OMA" id="HICSRIS"/>
<sequence length="319" mass="37220">MSTRLCWLHLLGRTMNEKHKSLEETQNWNTPLQGPKNGTIRITAKHFTEDQLEWRIDKKVLRWNAIPTVFNNHEGLSLKKRKLDPNTLQVDGFSTEEYNLNKSKEKYENLIKKLENQLELANKKIKELIDHNVLLKEKLKQTFEPEQVEILLKNSNEINWSPKTIQKSLKLYLTCGSTGYEELRKQNYPIPCIRTLQRKIKSFKCLPELHTEIFELLKTKSDVLLPEERHAVLLMDEMAIKPGFQYDNNSGEIIATTFTGLQRHFSIFFGGFSEWIVKGKEVINSKKHSENAKSKISKFVKARNEILVIVQIIALNCFV</sequence>
<dbReference type="Pfam" id="PF21787">
    <property type="entry name" value="TNP-like_RNaseH_N"/>
    <property type="match status" value="1"/>
</dbReference>
<dbReference type="PANTHER" id="PTHR46927">
    <property type="entry name" value="AGAP005574-PA"/>
    <property type="match status" value="1"/>
</dbReference>
<dbReference type="InterPro" id="IPR048365">
    <property type="entry name" value="TNP-like_RNaseH_N"/>
</dbReference>
<dbReference type="AlphaFoldDB" id="D6WDK7"/>
<keyword evidence="1" id="KW-0175">Coiled coil</keyword>
<dbReference type="HOGENOM" id="CLU_904081_0_0_1"/>
<organism evidence="3 4">
    <name type="scientific">Tribolium castaneum</name>
    <name type="common">Red flour beetle</name>
    <dbReference type="NCBI Taxonomy" id="7070"/>
    <lineage>
        <taxon>Eukaryota</taxon>
        <taxon>Metazoa</taxon>
        <taxon>Ecdysozoa</taxon>
        <taxon>Arthropoda</taxon>
        <taxon>Hexapoda</taxon>
        <taxon>Insecta</taxon>
        <taxon>Pterygota</taxon>
        <taxon>Neoptera</taxon>
        <taxon>Endopterygota</taxon>
        <taxon>Coleoptera</taxon>
        <taxon>Polyphaga</taxon>
        <taxon>Cucujiformia</taxon>
        <taxon>Tenebrionidae</taxon>
        <taxon>Tenebrionidae incertae sedis</taxon>
        <taxon>Tribolium</taxon>
    </lineage>
</organism>
<dbReference type="InterPro" id="IPR052224">
    <property type="entry name" value="THAP_domain_protein"/>
</dbReference>
<evidence type="ECO:0000313" key="4">
    <source>
        <dbReference type="Proteomes" id="UP000007266"/>
    </source>
</evidence>
<accession>D6WDK7</accession>
<evidence type="ECO:0000313" key="3">
    <source>
        <dbReference type="EMBL" id="EEZ99960.2"/>
    </source>
</evidence>
<feature type="coiled-coil region" evidence="1">
    <location>
        <begin position="97"/>
        <end position="138"/>
    </location>
</feature>
<dbReference type="EMBL" id="KQ971322">
    <property type="protein sequence ID" value="EEZ99960.2"/>
    <property type="molecule type" value="Genomic_DNA"/>
</dbReference>
<dbReference type="PANTHER" id="PTHR46927:SF3">
    <property type="entry name" value="THAP-TYPE DOMAIN-CONTAINING PROTEIN"/>
    <property type="match status" value="1"/>
</dbReference>
<dbReference type="Proteomes" id="UP000007266">
    <property type="component" value="Linkage group 3"/>
</dbReference>
<feature type="domain" description="Transposable element P transposase-like RNase H" evidence="2">
    <location>
        <begin position="207"/>
        <end position="256"/>
    </location>
</feature>
<evidence type="ECO:0000259" key="2">
    <source>
        <dbReference type="Pfam" id="PF21787"/>
    </source>
</evidence>
<name>D6WDK7_TRICA</name>
<proteinExistence type="predicted"/>
<evidence type="ECO:0000256" key="1">
    <source>
        <dbReference type="SAM" id="Coils"/>
    </source>
</evidence>
<keyword evidence="4" id="KW-1185">Reference proteome</keyword>
<reference evidence="3 4" key="2">
    <citation type="journal article" date="2010" name="Nucleic Acids Res.">
        <title>BeetleBase in 2010: revisions to provide comprehensive genomic information for Tribolium castaneum.</title>
        <authorList>
            <person name="Kim H.S."/>
            <person name="Murphy T."/>
            <person name="Xia J."/>
            <person name="Caragea D."/>
            <person name="Park Y."/>
            <person name="Beeman R.W."/>
            <person name="Lorenzen M.D."/>
            <person name="Butcher S."/>
            <person name="Manak J.R."/>
            <person name="Brown S.J."/>
        </authorList>
    </citation>
    <scope>GENOME REANNOTATION</scope>
    <source>
        <strain evidence="3 4">Georgia GA2</strain>
    </source>
</reference>